<keyword evidence="2" id="KW-1185">Reference proteome</keyword>
<protein>
    <submittedName>
        <fullName evidence="1">Uncharacterized protein</fullName>
    </submittedName>
</protein>
<evidence type="ECO:0000313" key="2">
    <source>
        <dbReference type="Proteomes" id="UP001642483"/>
    </source>
</evidence>
<dbReference type="EMBL" id="CAWYQH010000001">
    <property type="protein sequence ID" value="CAK8671779.1"/>
    <property type="molecule type" value="Genomic_DNA"/>
</dbReference>
<name>A0ABP0F046_CLALP</name>
<reference evidence="1 2" key="1">
    <citation type="submission" date="2024-02" db="EMBL/GenBank/DDBJ databases">
        <authorList>
            <person name="Daric V."/>
            <person name="Darras S."/>
        </authorList>
    </citation>
    <scope>NUCLEOTIDE SEQUENCE [LARGE SCALE GENOMIC DNA]</scope>
</reference>
<proteinExistence type="predicted"/>
<comment type="caution">
    <text evidence="1">The sequence shown here is derived from an EMBL/GenBank/DDBJ whole genome shotgun (WGS) entry which is preliminary data.</text>
</comment>
<accession>A0ABP0F046</accession>
<dbReference type="Proteomes" id="UP001642483">
    <property type="component" value="Unassembled WGS sequence"/>
</dbReference>
<evidence type="ECO:0000313" key="1">
    <source>
        <dbReference type="EMBL" id="CAK8671779.1"/>
    </source>
</evidence>
<organism evidence="1 2">
    <name type="scientific">Clavelina lepadiformis</name>
    <name type="common">Light-bulb sea squirt</name>
    <name type="synonym">Ascidia lepadiformis</name>
    <dbReference type="NCBI Taxonomy" id="159417"/>
    <lineage>
        <taxon>Eukaryota</taxon>
        <taxon>Metazoa</taxon>
        <taxon>Chordata</taxon>
        <taxon>Tunicata</taxon>
        <taxon>Ascidiacea</taxon>
        <taxon>Aplousobranchia</taxon>
        <taxon>Clavelinidae</taxon>
        <taxon>Clavelina</taxon>
    </lineage>
</organism>
<sequence>MRLSKMTCKEAGYCHQKSRGKFTKDCSLFPGTKSRDCLICRYFLCNFIGSGLFADDPFIQTSRDEA</sequence>
<gene>
    <name evidence="1" type="ORF">CVLEPA_LOCUS818</name>
</gene>